<keyword evidence="6" id="KW-1185">Reference proteome</keyword>
<dbReference type="PANTHER" id="PTHR44846:SF1">
    <property type="entry name" value="MANNOSYL-D-GLYCERATE TRANSPORT_METABOLISM SYSTEM REPRESSOR MNGR-RELATED"/>
    <property type="match status" value="1"/>
</dbReference>
<dbReference type="KEGG" id="nhy:JQS43_21235"/>
<proteinExistence type="predicted"/>
<feature type="domain" description="HTH gntR-type" evidence="4">
    <location>
        <begin position="84"/>
        <end position="152"/>
    </location>
</feature>
<dbReference type="InterPro" id="IPR000524">
    <property type="entry name" value="Tscrpt_reg_HTH_GntR"/>
</dbReference>
<protein>
    <submittedName>
        <fullName evidence="5">Winged helix-turn-helix transcriptional regulator</fullName>
    </submittedName>
</protein>
<accession>A0A895YHM4</accession>
<dbReference type="EMBL" id="CP070499">
    <property type="protein sequence ID" value="QSB14036.1"/>
    <property type="molecule type" value="Genomic_DNA"/>
</dbReference>
<evidence type="ECO:0000259" key="4">
    <source>
        <dbReference type="PROSITE" id="PS50949"/>
    </source>
</evidence>
<evidence type="ECO:0000256" key="3">
    <source>
        <dbReference type="ARBA" id="ARBA00023163"/>
    </source>
</evidence>
<keyword evidence="2" id="KW-0238">DNA-binding</keyword>
<evidence type="ECO:0000256" key="2">
    <source>
        <dbReference type="ARBA" id="ARBA00023125"/>
    </source>
</evidence>
<dbReference type="PANTHER" id="PTHR44846">
    <property type="entry name" value="MANNOSYL-D-GLYCERATE TRANSPORT/METABOLISM SYSTEM REPRESSOR MNGR-RELATED"/>
    <property type="match status" value="1"/>
</dbReference>
<dbReference type="InterPro" id="IPR036390">
    <property type="entry name" value="WH_DNA-bd_sf"/>
</dbReference>
<organism evidence="5 6">
    <name type="scientific">Natronosporangium hydrolyticum</name>
    <dbReference type="NCBI Taxonomy" id="2811111"/>
    <lineage>
        <taxon>Bacteria</taxon>
        <taxon>Bacillati</taxon>
        <taxon>Actinomycetota</taxon>
        <taxon>Actinomycetes</taxon>
        <taxon>Micromonosporales</taxon>
        <taxon>Micromonosporaceae</taxon>
        <taxon>Natronosporangium</taxon>
    </lineage>
</organism>
<dbReference type="CDD" id="cd07377">
    <property type="entry name" value="WHTH_GntR"/>
    <property type="match status" value="2"/>
</dbReference>
<dbReference type="AlphaFoldDB" id="A0A895YHM4"/>
<name>A0A895YHM4_9ACTN</name>
<evidence type="ECO:0000313" key="5">
    <source>
        <dbReference type="EMBL" id="QSB14036.1"/>
    </source>
</evidence>
<dbReference type="GO" id="GO:0003700">
    <property type="term" value="F:DNA-binding transcription factor activity"/>
    <property type="evidence" value="ECO:0007669"/>
    <property type="project" value="InterPro"/>
</dbReference>
<dbReference type="SMART" id="SM00345">
    <property type="entry name" value="HTH_GNTR"/>
    <property type="match status" value="2"/>
</dbReference>
<gene>
    <name evidence="5" type="ORF">JQS43_21235</name>
</gene>
<reference evidence="5" key="1">
    <citation type="submission" date="2021-02" db="EMBL/GenBank/DDBJ databases">
        <title>Natrosporangium hydrolyticum gen. nov., sp. nov, a haloalkaliphilic actinobacterium from a soda solonchak soil.</title>
        <authorList>
            <person name="Sorokin D.Y."/>
            <person name="Khijniak T.V."/>
            <person name="Zakharycheva A.P."/>
            <person name="Boueva O.V."/>
            <person name="Ariskina E.V."/>
            <person name="Hahnke R.L."/>
            <person name="Bunk B."/>
            <person name="Sproer C."/>
            <person name="Schumann P."/>
            <person name="Evtushenko L.I."/>
            <person name="Kublanov I.V."/>
        </authorList>
    </citation>
    <scope>NUCLEOTIDE SEQUENCE</scope>
    <source>
        <strain evidence="5">DSM 106523</strain>
    </source>
</reference>
<dbReference type="RefSeq" id="WP_239676152.1">
    <property type="nucleotide sequence ID" value="NZ_CP070499.1"/>
</dbReference>
<keyword evidence="3" id="KW-0804">Transcription</keyword>
<evidence type="ECO:0000256" key="1">
    <source>
        <dbReference type="ARBA" id="ARBA00023015"/>
    </source>
</evidence>
<sequence>MSPRSTAWGAYREIATALRERIAGGEFAPGAALPSEADLCEQYAVARNTLRRALDQLAADGLIVTHPGRGRVVADAQGGAGGSVPQYRAVAAQLRALIDSGDLAPGDPLPSESALAQSHGVSRGTARHALAELEGAGLVEAVHGRGRFVRQRQ</sequence>
<dbReference type="SUPFAM" id="SSF46785">
    <property type="entry name" value="Winged helix' DNA-binding domain"/>
    <property type="match status" value="2"/>
</dbReference>
<evidence type="ECO:0000313" key="6">
    <source>
        <dbReference type="Proteomes" id="UP000662857"/>
    </source>
</evidence>
<dbReference type="InterPro" id="IPR036388">
    <property type="entry name" value="WH-like_DNA-bd_sf"/>
</dbReference>
<dbReference type="PROSITE" id="PS50949">
    <property type="entry name" value="HTH_GNTR"/>
    <property type="match status" value="2"/>
</dbReference>
<dbReference type="PRINTS" id="PR00035">
    <property type="entry name" value="HTHGNTR"/>
</dbReference>
<dbReference type="Gene3D" id="1.10.10.10">
    <property type="entry name" value="Winged helix-like DNA-binding domain superfamily/Winged helix DNA-binding domain"/>
    <property type="match status" value="2"/>
</dbReference>
<dbReference type="InterPro" id="IPR050679">
    <property type="entry name" value="Bact_HTH_transcr_reg"/>
</dbReference>
<dbReference type="GO" id="GO:0003677">
    <property type="term" value="F:DNA binding"/>
    <property type="evidence" value="ECO:0007669"/>
    <property type="project" value="UniProtKB-KW"/>
</dbReference>
<dbReference type="GO" id="GO:0045892">
    <property type="term" value="P:negative regulation of DNA-templated transcription"/>
    <property type="evidence" value="ECO:0007669"/>
    <property type="project" value="TreeGrafter"/>
</dbReference>
<dbReference type="Proteomes" id="UP000662857">
    <property type="component" value="Chromosome"/>
</dbReference>
<keyword evidence="1" id="KW-0805">Transcription regulation</keyword>
<dbReference type="Pfam" id="PF00392">
    <property type="entry name" value="GntR"/>
    <property type="match status" value="2"/>
</dbReference>
<feature type="domain" description="HTH gntR-type" evidence="4">
    <location>
        <begin position="8"/>
        <end position="76"/>
    </location>
</feature>